<dbReference type="Proteomes" id="UP000094741">
    <property type="component" value="Unassembled WGS sequence"/>
</dbReference>
<sequence length="134" mass="14723">MHKLAMIYQGKRPLINSCNPVLNRRVGLSIEPVHPNIGANQFCCGLSIEVPSINTDSSGNNTRLDDLDTSAVKCLSSAIEKIGAQIEELKGHQERLALELAKFQSGEINLKELALKQIEDNYSDHPLNKVGEKS</sequence>
<comment type="caution">
    <text evidence="1">The sequence shown here is derived from an EMBL/GenBank/DDBJ whole genome shotgun (WGS) entry which is preliminary data.</text>
</comment>
<organism evidence="1 2">
    <name type="scientific">Vibrio genomosp. F10 str. ZF-129</name>
    <dbReference type="NCBI Taxonomy" id="1187848"/>
    <lineage>
        <taxon>Bacteria</taxon>
        <taxon>Pseudomonadati</taxon>
        <taxon>Pseudomonadota</taxon>
        <taxon>Gammaproteobacteria</taxon>
        <taxon>Vibrionales</taxon>
        <taxon>Vibrionaceae</taxon>
        <taxon>Vibrio</taxon>
    </lineage>
</organism>
<dbReference type="OrthoDB" id="10007216at2"/>
<dbReference type="RefSeq" id="WP_017041300.1">
    <property type="nucleotide sequence ID" value="NZ_AJYQ02000002.1"/>
</dbReference>
<proteinExistence type="predicted"/>
<dbReference type="EMBL" id="AJYQ02000002">
    <property type="protein sequence ID" value="OEE38303.1"/>
    <property type="molecule type" value="Genomic_DNA"/>
</dbReference>
<protein>
    <submittedName>
        <fullName evidence="1">Uncharacterized protein</fullName>
    </submittedName>
</protein>
<evidence type="ECO:0000313" key="1">
    <source>
        <dbReference type="EMBL" id="OEE38303.1"/>
    </source>
</evidence>
<reference evidence="1 2" key="1">
    <citation type="journal article" date="2012" name="Science">
        <title>Ecological populations of bacteria act as socially cohesive units of antibiotic production and resistance.</title>
        <authorList>
            <person name="Cordero O.X."/>
            <person name="Wildschutte H."/>
            <person name="Kirkup B."/>
            <person name="Proehl S."/>
            <person name="Ngo L."/>
            <person name="Hussain F."/>
            <person name="Le Roux F."/>
            <person name="Mincer T."/>
            <person name="Polz M.F."/>
        </authorList>
    </citation>
    <scope>NUCLEOTIDE SEQUENCE [LARGE SCALE GENOMIC DNA]</scope>
    <source>
        <strain evidence="1 2">ZF-129</strain>
    </source>
</reference>
<dbReference type="AlphaFoldDB" id="A0A1E5BKA4"/>
<gene>
    <name evidence="1" type="ORF">A1QO_02680</name>
</gene>
<evidence type="ECO:0000313" key="2">
    <source>
        <dbReference type="Proteomes" id="UP000094741"/>
    </source>
</evidence>
<name>A0A1E5BKA4_9VIBR</name>
<dbReference type="STRING" id="1187848.A1QO_02680"/>
<accession>A0A1E5BKA4</accession>